<dbReference type="InterPro" id="IPR025576">
    <property type="entry name" value="YwiC"/>
</dbReference>
<dbReference type="AlphaFoldDB" id="A0A1R0WXV4"/>
<feature type="transmembrane region" description="Helical" evidence="1">
    <location>
        <begin position="81"/>
        <end position="97"/>
    </location>
</feature>
<proteinExistence type="predicted"/>
<dbReference type="KEGG" id="pod:PODO_21380"/>
<sequence length="253" mass="28672">MASSHAMIFQGRRMFTMKKYIPNQHGAWAMLVLPFLFGVAASQGQPIHIPLFACWLLIYLFSFPLLQGVKTGRFKRYAQPLKVYGILLLPLIVYLVVAEPKLLWFVLPLVPLFAVNLYYAKTKNERALLNDISAILAFCLIIYPVFYVGQGESWRTATELFLLAVLYFVGTALYVKTIIRERNNISFYYGSVLYHLLVAAAGLFLFPSLLVPLLILLVRAAVLPKTGITVKRTGIIEIGFSFMLYVSVLVLYF</sequence>
<keyword evidence="1" id="KW-0812">Transmembrane</keyword>
<feature type="transmembrane region" description="Helical" evidence="1">
    <location>
        <begin position="191"/>
        <end position="222"/>
    </location>
</feature>
<organism evidence="2 3">
    <name type="scientific">Paenibacillus odorifer</name>
    <dbReference type="NCBI Taxonomy" id="189426"/>
    <lineage>
        <taxon>Bacteria</taxon>
        <taxon>Bacillati</taxon>
        <taxon>Bacillota</taxon>
        <taxon>Bacilli</taxon>
        <taxon>Bacillales</taxon>
        <taxon>Paenibacillaceae</taxon>
        <taxon>Paenibacillus</taxon>
    </lineage>
</organism>
<feature type="transmembrane region" description="Helical" evidence="1">
    <location>
        <begin position="127"/>
        <end position="148"/>
    </location>
</feature>
<evidence type="ECO:0008006" key="4">
    <source>
        <dbReference type="Google" id="ProtNLM"/>
    </source>
</evidence>
<keyword evidence="1" id="KW-0472">Membrane</keyword>
<protein>
    <recommendedName>
        <fullName evidence="4">YwiC-like family protein</fullName>
    </recommendedName>
</protein>
<name>A0A1R0WXV4_9BACL</name>
<gene>
    <name evidence="2" type="ORF">BJP51_05615</name>
</gene>
<dbReference type="Pfam" id="PF14256">
    <property type="entry name" value="YwiC"/>
    <property type="match status" value="1"/>
</dbReference>
<reference evidence="2 3" key="1">
    <citation type="submission" date="2016-10" db="EMBL/GenBank/DDBJ databases">
        <title>Paenibacillus species isolates.</title>
        <authorList>
            <person name="Beno S.M."/>
        </authorList>
    </citation>
    <scope>NUCLEOTIDE SEQUENCE [LARGE SCALE GENOMIC DNA]</scope>
    <source>
        <strain evidence="2 3">FSL H7-0604</strain>
    </source>
</reference>
<dbReference type="Proteomes" id="UP000187465">
    <property type="component" value="Unassembled WGS sequence"/>
</dbReference>
<accession>A0A1R0WXV4</accession>
<feature type="transmembrane region" description="Helical" evidence="1">
    <location>
        <begin position="160"/>
        <end position="179"/>
    </location>
</feature>
<keyword evidence="1" id="KW-1133">Transmembrane helix</keyword>
<evidence type="ECO:0000256" key="1">
    <source>
        <dbReference type="SAM" id="Phobius"/>
    </source>
</evidence>
<evidence type="ECO:0000313" key="3">
    <source>
        <dbReference type="Proteomes" id="UP000187465"/>
    </source>
</evidence>
<feature type="transmembrane region" description="Helical" evidence="1">
    <location>
        <begin position="234"/>
        <end position="252"/>
    </location>
</feature>
<feature type="transmembrane region" description="Helical" evidence="1">
    <location>
        <begin position="103"/>
        <end position="120"/>
    </location>
</feature>
<evidence type="ECO:0000313" key="2">
    <source>
        <dbReference type="EMBL" id="OMD23649.1"/>
    </source>
</evidence>
<comment type="caution">
    <text evidence="2">The sequence shown here is derived from an EMBL/GenBank/DDBJ whole genome shotgun (WGS) entry which is preliminary data.</text>
</comment>
<dbReference type="EMBL" id="MKQP01000056">
    <property type="protein sequence ID" value="OMD23649.1"/>
    <property type="molecule type" value="Genomic_DNA"/>
</dbReference>
<feature type="transmembrane region" description="Helical" evidence="1">
    <location>
        <begin position="52"/>
        <end position="69"/>
    </location>
</feature>